<feature type="region of interest" description="Disordered" evidence="1">
    <location>
        <begin position="63"/>
        <end position="82"/>
    </location>
</feature>
<feature type="compositionally biased region" description="Low complexity" evidence="1">
    <location>
        <begin position="68"/>
        <end position="82"/>
    </location>
</feature>
<sequence length="119" mass="13040">MGCVSAGRAAERRRRQLIDLSQAIRTSGERKIGRRASASGGILPDTLACHGARPLNRRVTRVHSQTNGSFLSSGDDGGRSSSSNHTLIYQQICHMWEYDCVREEPQCAHVYITLAGLLS</sequence>
<evidence type="ECO:0000313" key="2">
    <source>
        <dbReference type="EMBL" id="KAG7518482.1"/>
    </source>
</evidence>
<reference evidence="2 3" key="1">
    <citation type="journal article" date="2021" name="Sci. Rep.">
        <title>Chromosome anchoring in Senegalese sole (Solea senegalensis) reveals sex-associated markers and genome rearrangements in flatfish.</title>
        <authorList>
            <person name="Guerrero-Cozar I."/>
            <person name="Gomez-Garrido J."/>
            <person name="Berbel C."/>
            <person name="Martinez-Blanch J.F."/>
            <person name="Alioto T."/>
            <person name="Claros M.G."/>
            <person name="Gagnaire P.A."/>
            <person name="Manchado M."/>
        </authorList>
    </citation>
    <scope>NUCLEOTIDE SEQUENCE [LARGE SCALE GENOMIC DNA]</scope>
    <source>
        <strain evidence="2">Sse05_10M</strain>
    </source>
</reference>
<accession>A0AAV6SN52</accession>
<dbReference type="EMBL" id="JAGKHQ010000004">
    <property type="protein sequence ID" value="KAG7518482.1"/>
    <property type="molecule type" value="Genomic_DNA"/>
</dbReference>
<gene>
    <name evidence="2" type="ORF">JOB18_035519</name>
</gene>
<dbReference type="AlphaFoldDB" id="A0AAV6SN52"/>
<keyword evidence="3" id="KW-1185">Reference proteome</keyword>
<proteinExistence type="predicted"/>
<dbReference type="Proteomes" id="UP000693946">
    <property type="component" value="Linkage Group LG12"/>
</dbReference>
<comment type="caution">
    <text evidence="2">The sequence shown here is derived from an EMBL/GenBank/DDBJ whole genome shotgun (WGS) entry which is preliminary data.</text>
</comment>
<name>A0AAV6SN52_SOLSE</name>
<evidence type="ECO:0000256" key="1">
    <source>
        <dbReference type="SAM" id="MobiDB-lite"/>
    </source>
</evidence>
<evidence type="ECO:0000313" key="3">
    <source>
        <dbReference type="Proteomes" id="UP000693946"/>
    </source>
</evidence>
<organism evidence="2 3">
    <name type="scientific">Solea senegalensis</name>
    <name type="common">Senegalese sole</name>
    <dbReference type="NCBI Taxonomy" id="28829"/>
    <lineage>
        <taxon>Eukaryota</taxon>
        <taxon>Metazoa</taxon>
        <taxon>Chordata</taxon>
        <taxon>Craniata</taxon>
        <taxon>Vertebrata</taxon>
        <taxon>Euteleostomi</taxon>
        <taxon>Actinopterygii</taxon>
        <taxon>Neopterygii</taxon>
        <taxon>Teleostei</taxon>
        <taxon>Neoteleostei</taxon>
        <taxon>Acanthomorphata</taxon>
        <taxon>Carangaria</taxon>
        <taxon>Pleuronectiformes</taxon>
        <taxon>Pleuronectoidei</taxon>
        <taxon>Soleidae</taxon>
        <taxon>Solea</taxon>
    </lineage>
</organism>
<protein>
    <submittedName>
        <fullName evidence="2">Uncharacterized protein</fullName>
    </submittedName>
</protein>